<dbReference type="PROSITE" id="PS51634">
    <property type="entry name" value="CRC"/>
    <property type="match status" value="1"/>
</dbReference>
<evidence type="ECO:0000313" key="7">
    <source>
        <dbReference type="Proteomes" id="UP000236291"/>
    </source>
</evidence>
<feature type="domain" description="CRC" evidence="5">
    <location>
        <begin position="141"/>
        <end position="265"/>
    </location>
</feature>
<dbReference type="EMBL" id="ASHM01000125">
    <property type="protein sequence ID" value="PNY03962.1"/>
    <property type="molecule type" value="Genomic_DNA"/>
</dbReference>
<dbReference type="STRING" id="57577.A0A2K3NLP3"/>
<comment type="subcellular location">
    <subcellularLocation>
        <location evidence="1">Nucleus</location>
    </subcellularLocation>
</comment>
<evidence type="ECO:0000313" key="6">
    <source>
        <dbReference type="EMBL" id="PNY03962.1"/>
    </source>
</evidence>
<reference evidence="6 7" key="1">
    <citation type="journal article" date="2014" name="Am. J. Bot.">
        <title>Genome assembly and annotation for red clover (Trifolium pratense; Fabaceae).</title>
        <authorList>
            <person name="Istvanek J."/>
            <person name="Jaros M."/>
            <person name="Krenek A."/>
            <person name="Repkova J."/>
        </authorList>
    </citation>
    <scope>NUCLEOTIDE SEQUENCE [LARGE SCALE GENOMIC DNA]</scope>
    <source>
        <strain evidence="7">cv. Tatra</strain>
        <tissue evidence="6">Young leaves</tissue>
    </source>
</reference>
<reference evidence="6 7" key="2">
    <citation type="journal article" date="2017" name="Front. Plant Sci.">
        <title>Gene Classification and Mining of Molecular Markers Useful in Red Clover (Trifolium pratense) Breeding.</title>
        <authorList>
            <person name="Istvanek J."/>
            <person name="Dluhosova J."/>
            <person name="Dluhos P."/>
            <person name="Patkova L."/>
            <person name="Nedelnik J."/>
            <person name="Repkova J."/>
        </authorList>
    </citation>
    <scope>NUCLEOTIDE SEQUENCE [LARGE SCALE GENOMIC DNA]</scope>
    <source>
        <strain evidence="7">cv. Tatra</strain>
        <tissue evidence="6">Young leaves</tissue>
    </source>
</reference>
<comment type="similarity">
    <text evidence="2">Belongs to the lin-54 family.</text>
</comment>
<feature type="region of interest" description="Disordered" evidence="4">
    <location>
        <begin position="76"/>
        <end position="145"/>
    </location>
</feature>
<comment type="caution">
    <text evidence="6">The sequence shown here is derived from an EMBL/GenBank/DDBJ whole genome shotgun (WGS) entry which is preliminary data.</text>
</comment>
<dbReference type="GO" id="GO:0006355">
    <property type="term" value="P:regulation of DNA-templated transcription"/>
    <property type="evidence" value="ECO:0007669"/>
    <property type="project" value="TreeGrafter"/>
</dbReference>
<dbReference type="InterPro" id="IPR005172">
    <property type="entry name" value="CRC"/>
</dbReference>
<dbReference type="PANTHER" id="PTHR12446:SF62">
    <property type="entry name" value="TESMIN_TSO1-LIKE CXC DOMAIN PROTEIN"/>
    <property type="match status" value="1"/>
</dbReference>
<evidence type="ECO:0000256" key="1">
    <source>
        <dbReference type="ARBA" id="ARBA00004123"/>
    </source>
</evidence>
<dbReference type="InterPro" id="IPR028307">
    <property type="entry name" value="Lin-54_fam"/>
</dbReference>
<evidence type="ECO:0000259" key="5">
    <source>
        <dbReference type="PROSITE" id="PS51634"/>
    </source>
</evidence>
<accession>A0A2K3NLP3</accession>
<evidence type="ECO:0000256" key="4">
    <source>
        <dbReference type="SAM" id="MobiDB-lite"/>
    </source>
</evidence>
<gene>
    <name evidence="6" type="ORF">L195_g000373</name>
</gene>
<dbReference type="InterPro" id="IPR033467">
    <property type="entry name" value="Tesmin/TSO1-like_CXC"/>
</dbReference>
<dbReference type="PANTHER" id="PTHR12446">
    <property type="entry name" value="TESMIN/TSO1-RELATED"/>
    <property type="match status" value="1"/>
</dbReference>
<protein>
    <submittedName>
        <fullName evidence="6">Lin-54-like protein</fullName>
    </submittedName>
</protein>
<feature type="compositionally biased region" description="Polar residues" evidence="4">
    <location>
        <begin position="123"/>
        <end position="132"/>
    </location>
</feature>
<dbReference type="Proteomes" id="UP000236291">
    <property type="component" value="Unassembled WGS sequence"/>
</dbReference>
<dbReference type="AlphaFoldDB" id="A0A2K3NLP3"/>
<sequence>MEKSETTLDLASRKSVRQLDFTAVYGGPVHLTLSPPTPRSLSQTILQPPTKSRTAAQLQLDFQLLGRRTWLCSPPRWQEQRTSQSPPVMPRLQSPESQLVSPVRRIQKLPVKRLQALKHESPSPRSQSQNNAGLKDNTPKKQKHCNCRNSRCLKLYCECFAAGIYCDGCKCINCHNNVDNETARQEAVGITLERNPDAFKPKIASSPQKPEVSMEEVSETQVIGKHNKGCHCKKSGCLKKYCECFQANILCSENCKCMDCKNFEGSDERRTVFQEECPLVQIRQTTNAAIDGAVGPSISGTHITPKKRKVQEIFSGKSIVDQTVNTTAQYQQELDPIASSPLSVSASFVSDMANTRTSGSSRSTYRSVLADVLQTQSVKNLCSLLVVLSGVAANTNAEVRGEVVRKIGPRKYEASIASSAQPLQDSRSVLKPVCENHANKDVTDAVDIDIGNRPPSPETLGLMCDEQDGMFFGNGSANGVAIDNTYLNMIQTSSNSDGCTDAYAEQERLILTKFRDVLGGLVTLGSIKGKKSFGSSAAFFSIEYCISVYNFPVFYSQEKLFNTAEKDVGIKKGPTDNGDRGAETKEILGNYTTNCSIPAVTEVFEAACARTNGHDTIDLSLRLPAV</sequence>
<proteinExistence type="inferred from homology"/>
<organism evidence="6 7">
    <name type="scientific">Trifolium pratense</name>
    <name type="common">Red clover</name>
    <dbReference type="NCBI Taxonomy" id="57577"/>
    <lineage>
        <taxon>Eukaryota</taxon>
        <taxon>Viridiplantae</taxon>
        <taxon>Streptophyta</taxon>
        <taxon>Embryophyta</taxon>
        <taxon>Tracheophyta</taxon>
        <taxon>Spermatophyta</taxon>
        <taxon>Magnoliopsida</taxon>
        <taxon>eudicotyledons</taxon>
        <taxon>Gunneridae</taxon>
        <taxon>Pentapetalae</taxon>
        <taxon>rosids</taxon>
        <taxon>fabids</taxon>
        <taxon>Fabales</taxon>
        <taxon>Fabaceae</taxon>
        <taxon>Papilionoideae</taxon>
        <taxon>50 kb inversion clade</taxon>
        <taxon>NPAAA clade</taxon>
        <taxon>Hologalegina</taxon>
        <taxon>IRL clade</taxon>
        <taxon>Trifolieae</taxon>
        <taxon>Trifolium</taxon>
    </lineage>
</organism>
<dbReference type="Pfam" id="PF03638">
    <property type="entry name" value="TCR"/>
    <property type="match status" value="2"/>
</dbReference>
<keyword evidence="3" id="KW-0539">Nucleus</keyword>
<dbReference type="GO" id="GO:0005634">
    <property type="term" value="C:nucleus"/>
    <property type="evidence" value="ECO:0007669"/>
    <property type="project" value="UniProtKB-SubCell"/>
</dbReference>
<evidence type="ECO:0000256" key="2">
    <source>
        <dbReference type="ARBA" id="ARBA00007267"/>
    </source>
</evidence>
<dbReference type="SMART" id="SM01114">
    <property type="entry name" value="CXC"/>
    <property type="match status" value="2"/>
</dbReference>
<name>A0A2K3NLP3_TRIPR</name>
<evidence type="ECO:0000256" key="3">
    <source>
        <dbReference type="ARBA" id="ARBA00023242"/>
    </source>
</evidence>